<dbReference type="InterPro" id="IPR003488">
    <property type="entry name" value="DprA"/>
</dbReference>
<dbReference type="OrthoDB" id="9785707at2"/>
<evidence type="ECO:0000259" key="2">
    <source>
        <dbReference type="Pfam" id="PF02481"/>
    </source>
</evidence>
<comment type="caution">
    <text evidence="4">The sequence shown here is derived from an EMBL/GenBank/DDBJ whole genome shotgun (WGS) entry which is preliminary data.</text>
</comment>
<dbReference type="InterPro" id="IPR041614">
    <property type="entry name" value="DprA_WH"/>
</dbReference>
<dbReference type="GO" id="GO:0009294">
    <property type="term" value="P:DNA-mediated transformation"/>
    <property type="evidence" value="ECO:0007669"/>
    <property type="project" value="InterPro"/>
</dbReference>
<dbReference type="InterPro" id="IPR010994">
    <property type="entry name" value="RuvA_2-like"/>
</dbReference>
<dbReference type="RefSeq" id="WP_126978987.1">
    <property type="nucleotide sequence ID" value="NZ_PQSP01000002.1"/>
</dbReference>
<evidence type="ECO:0000313" key="5">
    <source>
        <dbReference type="Proteomes" id="UP000286947"/>
    </source>
</evidence>
<dbReference type="PANTHER" id="PTHR43022:SF1">
    <property type="entry name" value="PROTEIN SMF"/>
    <property type="match status" value="1"/>
</dbReference>
<keyword evidence="5" id="KW-1185">Reference proteome</keyword>
<dbReference type="InterPro" id="IPR057666">
    <property type="entry name" value="DrpA_SLOG"/>
</dbReference>
<dbReference type="Pfam" id="PF17782">
    <property type="entry name" value="WHD_DprA"/>
    <property type="match status" value="1"/>
</dbReference>
<dbReference type="Pfam" id="PF21102">
    <property type="entry name" value="DprA_N"/>
    <property type="match status" value="1"/>
</dbReference>
<evidence type="ECO:0000313" key="4">
    <source>
        <dbReference type="EMBL" id="RUS67152.1"/>
    </source>
</evidence>
<dbReference type="Pfam" id="PF02481">
    <property type="entry name" value="DNA_processg_A"/>
    <property type="match status" value="1"/>
</dbReference>
<dbReference type="SUPFAM" id="SSF47781">
    <property type="entry name" value="RuvA domain 2-like"/>
    <property type="match status" value="1"/>
</dbReference>
<protein>
    <submittedName>
        <fullName evidence="4">DNA processing protein DprA</fullName>
    </submittedName>
</protein>
<gene>
    <name evidence="4" type="primary">dprA</name>
    <name evidence="4" type="ORF">CUZ56_01092</name>
</gene>
<sequence length="376" mass="39578">MPTTAHDDLIPWLRLLLTSGIGPQAARKLLAAFGSAQAIFQQSISSLGQIVSARQSQALAHAPEGFEQASQALASWLNASATHHVLTLEHPKYPKALLEIPDPPFMLYASGQLELLCQPALAIVGSRNPTPQGEETARDFARTFSQHGITVVSGLAQGIDGISQAAALEASGSTIAVLGTGIDRVYPASHHALAHQIAQHGLLLSDYPLGTPPIAANFPKRNRIIAGLSAGVLVVEATLRSGSLITAKLAADMGKDVFAIPGSIHSPQAKGCHWLIRQGAKLVETAQDILEELHFPALPSITKPASDPVSTSEAAMTPDNKNVVLHAIGEGPTSFDAIAARTGMNTATLQAELLTLELNQQIARLPGGFFQRLHLA</sequence>
<organism evidence="4 5">
    <name type="scientific">Saezia sanguinis</name>
    <dbReference type="NCBI Taxonomy" id="1965230"/>
    <lineage>
        <taxon>Bacteria</taxon>
        <taxon>Pseudomonadati</taxon>
        <taxon>Pseudomonadota</taxon>
        <taxon>Betaproteobacteria</taxon>
        <taxon>Burkholderiales</taxon>
        <taxon>Saeziaceae</taxon>
        <taxon>Saezia</taxon>
    </lineage>
</organism>
<comment type="similarity">
    <text evidence="1">Belongs to the DprA/Smf family.</text>
</comment>
<feature type="domain" description="Smf/DprA SLOG" evidence="2">
    <location>
        <begin position="85"/>
        <end position="293"/>
    </location>
</feature>
<dbReference type="PANTHER" id="PTHR43022">
    <property type="entry name" value="PROTEIN SMF"/>
    <property type="match status" value="1"/>
</dbReference>
<accession>A0A433SEK0</accession>
<dbReference type="InterPro" id="IPR036388">
    <property type="entry name" value="WH-like_DNA-bd_sf"/>
</dbReference>
<proteinExistence type="inferred from homology"/>
<dbReference type="NCBIfam" id="TIGR00732">
    <property type="entry name" value="dprA"/>
    <property type="match status" value="1"/>
</dbReference>
<dbReference type="Proteomes" id="UP000286947">
    <property type="component" value="Unassembled WGS sequence"/>
</dbReference>
<dbReference type="EMBL" id="PQSP01000002">
    <property type="protein sequence ID" value="RUS67152.1"/>
    <property type="molecule type" value="Genomic_DNA"/>
</dbReference>
<reference evidence="4 5" key="1">
    <citation type="submission" date="2018-01" db="EMBL/GenBank/DDBJ databases">
        <title>Saezia sanguinis gen. nov., sp. nov., in the order Burkholderiales isolated from human blood.</title>
        <authorList>
            <person name="Medina-Pascual M.J."/>
            <person name="Valdezate S."/>
            <person name="Monzon S."/>
            <person name="Cuesta I."/>
            <person name="Carrasco G."/>
            <person name="Villalon P."/>
            <person name="Saez-Nieto J.A."/>
        </authorList>
    </citation>
    <scope>NUCLEOTIDE SEQUENCE [LARGE SCALE GENOMIC DNA]</scope>
    <source>
        <strain evidence="4 5">CNM695-12</strain>
    </source>
</reference>
<dbReference type="Gene3D" id="1.10.10.10">
    <property type="entry name" value="Winged helix-like DNA-binding domain superfamily/Winged helix DNA-binding domain"/>
    <property type="match status" value="1"/>
</dbReference>
<evidence type="ECO:0000259" key="3">
    <source>
        <dbReference type="Pfam" id="PF17782"/>
    </source>
</evidence>
<evidence type="ECO:0000256" key="1">
    <source>
        <dbReference type="ARBA" id="ARBA00006525"/>
    </source>
</evidence>
<name>A0A433SEK0_9BURK</name>
<dbReference type="SUPFAM" id="SSF102405">
    <property type="entry name" value="MCP/YpsA-like"/>
    <property type="match status" value="1"/>
</dbReference>
<dbReference type="Gene3D" id="3.40.50.450">
    <property type="match status" value="1"/>
</dbReference>
<feature type="domain" description="DprA winged helix" evidence="3">
    <location>
        <begin position="314"/>
        <end position="368"/>
    </location>
</feature>
<dbReference type="AlphaFoldDB" id="A0A433SEK0"/>